<dbReference type="GO" id="GO:0000107">
    <property type="term" value="F:imidazoleglycerol-phosphate synthase activity"/>
    <property type="evidence" value="ECO:0007669"/>
    <property type="project" value="UniProtKB-UniRule"/>
</dbReference>
<feature type="active site" evidence="10 11">
    <location>
        <position position="185"/>
    </location>
</feature>
<dbReference type="Proteomes" id="UP000503308">
    <property type="component" value="Chromosome"/>
</dbReference>
<dbReference type="Pfam" id="PF00117">
    <property type="entry name" value="GATase"/>
    <property type="match status" value="1"/>
</dbReference>
<keyword evidence="10" id="KW-0963">Cytoplasm</keyword>
<evidence type="ECO:0000313" key="14">
    <source>
        <dbReference type="Proteomes" id="UP000503308"/>
    </source>
</evidence>
<dbReference type="InterPro" id="IPR010139">
    <property type="entry name" value="Imidazole-glycPsynth_HisH"/>
</dbReference>
<evidence type="ECO:0000313" key="13">
    <source>
        <dbReference type="EMBL" id="QJF52878.1"/>
    </source>
</evidence>
<dbReference type="GO" id="GO:0005737">
    <property type="term" value="C:cytoplasm"/>
    <property type="evidence" value="ECO:0007669"/>
    <property type="project" value="UniProtKB-SubCell"/>
</dbReference>
<evidence type="ECO:0000259" key="12">
    <source>
        <dbReference type="Pfam" id="PF00117"/>
    </source>
</evidence>
<feature type="domain" description="Glutamine amidotransferase" evidence="12">
    <location>
        <begin position="6"/>
        <end position="200"/>
    </location>
</feature>
<dbReference type="InterPro" id="IPR029062">
    <property type="entry name" value="Class_I_gatase-like"/>
</dbReference>
<name>A0A858SXZ6_9RHOB</name>
<feature type="active site" description="Nucleophile" evidence="10 11">
    <location>
        <position position="81"/>
    </location>
</feature>
<dbReference type="AlphaFoldDB" id="A0A858SXZ6"/>
<keyword evidence="7 10" id="KW-0456">Lyase</keyword>
<keyword evidence="5 10" id="KW-0315">Glutamine amidotransferase</keyword>
<keyword evidence="4 10" id="KW-0378">Hydrolase</keyword>
<dbReference type="EC" id="4.3.2.10" evidence="10"/>
<dbReference type="PANTHER" id="PTHR42701:SF1">
    <property type="entry name" value="IMIDAZOLE GLYCEROL PHOSPHATE SYNTHASE SUBUNIT HISH"/>
    <property type="match status" value="1"/>
</dbReference>
<evidence type="ECO:0000256" key="6">
    <source>
        <dbReference type="ARBA" id="ARBA00023102"/>
    </source>
</evidence>
<organism evidence="13 14">
    <name type="scientific">Roseobacter ponti</name>
    <dbReference type="NCBI Taxonomy" id="1891787"/>
    <lineage>
        <taxon>Bacteria</taxon>
        <taxon>Pseudomonadati</taxon>
        <taxon>Pseudomonadota</taxon>
        <taxon>Alphaproteobacteria</taxon>
        <taxon>Rhodobacterales</taxon>
        <taxon>Roseobacteraceae</taxon>
        <taxon>Roseobacter</taxon>
    </lineage>
</organism>
<evidence type="ECO:0000256" key="4">
    <source>
        <dbReference type="ARBA" id="ARBA00022801"/>
    </source>
</evidence>
<proteinExistence type="inferred from homology"/>
<dbReference type="PROSITE" id="PS51273">
    <property type="entry name" value="GATASE_TYPE_1"/>
    <property type="match status" value="1"/>
</dbReference>
<accession>A0A858SXZ6</accession>
<reference evidence="13 14" key="1">
    <citation type="submission" date="2020-02" db="EMBL/GenBank/DDBJ databases">
        <title>Genome sequence of Roseobacter ponti.</title>
        <authorList>
            <person name="Hollensteiner J."/>
            <person name="Schneider D."/>
            <person name="Poehlein A."/>
            <person name="Daniel R."/>
        </authorList>
    </citation>
    <scope>NUCLEOTIDE SEQUENCE [LARGE SCALE GENOMIC DNA]</scope>
    <source>
        <strain evidence="13 14">DSM 106830</strain>
    </source>
</reference>
<evidence type="ECO:0000256" key="11">
    <source>
        <dbReference type="PIRSR" id="PIRSR000495-1"/>
    </source>
</evidence>
<dbReference type="CDD" id="cd01748">
    <property type="entry name" value="GATase1_IGP_Synthase"/>
    <property type="match status" value="1"/>
</dbReference>
<dbReference type="InterPro" id="IPR017926">
    <property type="entry name" value="GATASE"/>
</dbReference>
<evidence type="ECO:0000256" key="7">
    <source>
        <dbReference type="ARBA" id="ARBA00023239"/>
    </source>
</evidence>
<evidence type="ECO:0000256" key="5">
    <source>
        <dbReference type="ARBA" id="ARBA00022962"/>
    </source>
</evidence>
<dbReference type="Gene3D" id="3.40.50.880">
    <property type="match status" value="1"/>
</dbReference>
<comment type="function">
    <text evidence="10">IGPS catalyzes the conversion of PRFAR and glutamine to IGP, AICAR and glutamate. The HisH subunit catalyzes the hydrolysis of glutamine to glutamate and ammonia as part of the synthesis of IGP and AICAR. The resulting ammonia molecule is channeled to the active site of HisF.</text>
</comment>
<comment type="subunit">
    <text evidence="2 10">Heterodimer of HisH and HisF.</text>
</comment>
<dbReference type="EMBL" id="CP048788">
    <property type="protein sequence ID" value="QJF52878.1"/>
    <property type="molecule type" value="Genomic_DNA"/>
</dbReference>
<dbReference type="RefSeq" id="WP_169642095.1">
    <property type="nucleotide sequence ID" value="NZ_CP048788.1"/>
</dbReference>
<dbReference type="NCBIfam" id="TIGR01855">
    <property type="entry name" value="IMP_synth_hisH"/>
    <property type="match status" value="1"/>
</dbReference>
<dbReference type="UniPathway" id="UPA00031">
    <property type="reaction ID" value="UER00010"/>
</dbReference>
<comment type="pathway">
    <text evidence="1 10">Amino-acid biosynthesis; L-histidine biosynthesis; L-histidine from 5-phospho-alpha-D-ribose 1-diphosphate: step 5/9.</text>
</comment>
<keyword evidence="6 10" id="KW-0368">Histidine biosynthesis</keyword>
<keyword evidence="3 10" id="KW-0028">Amino-acid biosynthesis</keyword>
<dbReference type="PROSITE" id="PS51274">
    <property type="entry name" value="GATASE_COBBQ"/>
    <property type="match status" value="1"/>
</dbReference>
<keyword evidence="14" id="KW-1185">Reference proteome</keyword>
<comment type="catalytic activity">
    <reaction evidence="8 10">
        <text>5-[(5-phospho-1-deoxy-D-ribulos-1-ylimino)methylamino]-1-(5-phospho-beta-D-ribosyl)imidazole-4-carboxamide + L-glutamine = D-erythro-1-(imidazol-4-yl)glycerol 3-phosphate + 5-amino-1-(5-phospho-beta-D-ribosyl)imidazole-4-carboxamide + L-glutamate + H(+)</text>
        <dbReference type="Rhea" id="RHEA:24793"/>
        <dbReference type="ChEBI" id="CHEBI:15378"/>
        <dbReference type="ChEBI" id="CHEBI:29985"/>
        <dbReference type="ChEBI" id="CHEBI:58278"/>
        <dbReference type="ChEBI" id="CHEBI:58359"/>
        <dbReference type="ChEBI" id="CHEBI:58475"/>
        <dbReference type="ChEBI" id="CHEBI:58525"/>
        <dbReference type="EC" id="4.3.2.10"/>
    </reaction>
</comment>
<sequence>MTKVSVLNYGIGNLKSVVRALEHVGADLTIITDAAEVRAADRLVLPGVGAFSHCTGRLRELGLWDALSDYVAGERPFLGICVGMQLMMQASEEFGLHEGLGLVQGRVARLPDELGQKIPMVGWKTTTPCAPSALLPQGENPSFYFVHSFAATGVPPESVLATYRYGASDIVAAVGTGTKFGTQFHPEKSGRAGLALLERFVAL</sequence>
<evidence type="ECO:0000256" key="2">
    <source>
        <dbReference type="ARBA" id="ARBA00011152"/>
    </source>
</evidence>
<dbReference type="SUPFAM" id="SSF52317">
    <property type="entry name" value="Class I glutamine amidotransferase-like"/>
    <property type="match status" value="1"/>
</dbReference>
<comment type="catalytic activity">
    <reaction evidence="9 10">
        <text>L-glutamine + H2O = L-glutamate + NH4(+)</text>
        <dbReference type="Rhea" id="RHEA:15889"/>
        <dbReference type="ChEBI" id="CHEBI:15377"/>
        <dbReference type="ChEBI" id="CHEBI:28938"/>
        <dbReference type="ChEBI" id="CHEBI:29985"/>
        <dbReference type="ChEBI" id="CHEBI:58359"/>
        <dbReference type="EC" id="3.5.1.2"/>
    </reaction>
</comment>
<dbReference type="KEGG" id="rpon:G3256_17720"/>
<feature type="active site" evidence="10 11">
    <location>
        <position position="187"/>
    </location>
</feature>
<gene>
    <name evidence="10 13" type="primary">hisH</name>
    <name evidence="13" type="ORF">G3256_17720</name>
</gene>
<evidence type="ECO:0000256" key="10">
    <source>
        <dbReference type="HAMAP-Rule" id="MF_00278"/>
    </source>
</evidence>
<dbReference type="HAMAP" id="MF_00278">
    <property type="entry name" value="HisH"/>
    <property type="match status" value="1"/>
</dbReference>
<dbReference type="PANTHER" id="PTHR42701">
    <property type="entry name" value="IMIDAZOLE GLYCEROL PHOSPHATE SYNTHASE SUBUNIT HISH"/>
    <property type="match status" value="1"/>
</dbReference>
<protein>
    <recommendedName>
        <fullName evidence="10">Imidazole glycerol phosphate synthase subunit HisH</fullName>
        <ecNumber evidence="10">4.3.2.10</ecNumber>
    </recommendedName>
    <alternativeName>
        <fullName evidence="10">IGP synthase glutaminase subunit</fullName>
        <ecNumber evidence="10">3.5.1.2</ecNumber>
    </alternativeName>
    <alternativeName>
        <fullName evidence="10">IGP synthase subunit HisH</fullName>
    </alternativeName>
    <alternativeName>
        <fullName evidence="10">ImGP synthase subunit HisH</fullName>
        <shortName evidence="10">IGPS subunit HisH</shortName>
    </alternativeName>
</protein>
<evidence type="ECO:0000256" key="1">
    <source>
        <dbReference type="ARBA" id="ARBA00005091"/>
    </source>
</evidence>
<dbReference type="GO" id="GO:0016829">
    <property type="term" value="F:lyase activity"/>
    <property type="evidence" value="ECO:0007669"/>
    <property type="project" value="UniProtKB-KW"/>
</dbReference>
<dbReference type="GO" id="GO:0004359">
    <property type="term" value="F:glutaminase activity"/>
    <property type="evidence" value="ECO:0007669"/>
    <property type="project" value="UniProtKB-EC"/>
</dbReference>
<dbReference type="PIRSF" id="PIRSF000495">
    <property type="entry name" value="Amidotransf_hisH"/>
    <property type="match status" value="1"/>
</dbReference>
<evidence type="ECO:0000256" key="8">
    <source>
        <dbReference type="ARBA" id="ARBA00047838"/>
    </source>
</evidence>
<evidence type="ECO:0000256" key="3">
    <source>
        <dbReference type="ARBA" id="ARBA00022605"/>
    </source>
</evidence>
<evidence type="ECO:0000256" key="9">
    <source>
        <dbReference type="ARBA" id="ARBA00049534"/>
    </source>
</evidence>
<dbReference type="EC" id="3.5.1.2" evidence="10"/>
<dbReference type="GO" id="GO:0000105">
    <property type="term" value="P:L-histidine biosynthetic process"/>
    <property type="evidence" value="ECO:0007669"/>
    <property type="project" value="UniProtKB-UniRule"/>
</dbReference>
<comment type="subcellular location">
    <subcellularLocation>
        <location evidence="10">Cytoplasm</location>
    </subcellularLocation>
</comment>